<gene>
    <name evidence="1" type="ORF">NLG97_g1286</name>
</gene>
<reference evidence="1" key="1">
    <citation type="submission" date="2022-07" db="EMBL/GenBank/DDBJ databases">
        <title>Genome Sequence of Lecanicillium saksenae.</title>
        <authorList>
            <person name="Buettner E."/>
        </authorList>
    </citation>
    <scope>NUCLEOTIDE SEQUENCE</scope>
    <source>
        <strain evidence="1">VT-O1</strain>
    </source>
</reference>
<protein>
    <submittedName>
        <fullName evidence="1">Uncharacterized protein</fullName>
    </submittedName>
</protein>
<proteinExistence type="predicted"/>
<organism evidence="1 2">
    <name type="scientific">Lecanicillium saksenae</name>
    <dbReference type="NCBI Taxonomy" id="468837"/>
    <lineage>
        <taxon>Eukaryota</taxon>
        <taxon>Fungi</taxon>
        <taxon>Dikarya</taxon>
        <taxon>Ascomycota</taxon>
        <taxon>Pezizomycotina</taxon>
        <taxon>Sordariomycetes</taxon>
        <taxon>Hypocreomycetidae</taxon>
        <taxon>Hypocreales</taxon>
        <taxon>Cordycipitaceae</taxon>
        <taxon>Lecanicillium</taxon>
    </lineage>
</organism>
<comment type="caution">
    <text evidence="1">The sequence shown here is derived from an EMBL/GenBank/DDBJ whole genome shotgun (WGS) entry which is preliminary data.</text>
</comment>
<sequence length="1425" mass="156982">MRLHMDNDFWPSNFEILDFSLKFEEIILDILPDCCFLLIGILVYLHYRRQPIYINDGPLLVLKTIVAAVLVGLEVASLGLRSASKAFRTNTTFAAAALDVVAACSLLAVLIVEHRHAIRASAFIGLYLVLSIFIDAIEARSYFLRDITALGAISVASSAVRLTLLALDEVPKLNLIIDPVIRTASGLEATSGFWSRTFFTFMGPVFRIGFKRTIVLKDLSAIGIEFSSNRLFADISRNWRPTEKMGTYSLMLACFSTWKAPFYATLLPRLLLTGFNYSQPYVLQAVVNAVGPHRPVSDGNILSNQDRLDPYLVVATLAVFVGSGLCRGVSTHMRYRLVIRIRGGLISLAMDKSQRLNVLDAQKNTPISLMSAEIGGIADALPECIEMPFILFESGLGIYLLWRFIQRSGFVIIFPLVFATGVSMIWGHLSGPAMRVWNQHIETRVSKTSRLLSQLPGIKMLGLGPKVAEYIQNLRVLEIATSKKFRSIRSGAIASASFCDLITPTTVIAAALFWGGFGGRFTADIVYPVLALVSHLQEPLAQLFRVIPDAKTLVVYFSRVQEFLCQAEHEDPRTVIQRSPDQSSPTSSLVRFERATVAPRRSETAVLKDINLDISPDSTTVVLGPTGSGKSTFIDSILGETDLQSGRVFCEDIAIAYCGQTVYLPNTTVQECIVGHCEYVESWFNTVVDGCQLSEDLRRLPGGKDYVVGPGGMALSGGQRVRVSIARAVFCLAQLVVLDDSLSSLDGPTGRALLEALLGEGGLFRQNRAAVVISSNMIGCVDYADQYVVLEDEGNVCVSTPQTDPDIRSRLEWLFRPEDAATSNSQSSDTVDGDQTLSEKTTKSGLQEVGDELRQKGSLSLYSFWLKFAGGVTFSVWLSLITLTGLTDGSPKIVLIFWVAEAVYVKRYFITYCLLPFVAAGLCFLSLLILFRVLGPRAAQGLHAELTNTVFNASLGILSAANTGSIMNLYSLDMLLVAKMIPTHTHNTFYLSSAGLLQLGIVLAGAVYLLAAIPFIGFVMFYLQRYYLRTSRQLRHLDLETQAPLVSSIQDMSRGLVYIRSYGWQAQTMQRNFRLLDDAQKPVYMLYCAQVFLALVLDLLAAILALVLAALAVSLKHNVSENTVGVSFLNLIAISQCLNGIIVSWTHLETSIGALSRLQNFSRNTPKERDGDRDLPSNWPSEGKIEVNIKTAGYDTGIDTPQRPHVLEDVSFSVQPGTKVGIIGRSGSGKTSLLLSLLGFLEYKGSIKIDGVEIRDTRRDELRSRIVTIAQDNLVLDGTIRQNLLPFDTELGEQALDPMTEKRSAGAAEKDAILREVLVRLRIWESLEECGELNAIVDKVGYSHGELQMLCIARAVVHRRLTGSRLVLVDEGTSNVDRWRDVLVRKTMKQYFSDCTIFVIAHRDETIADANTTITLAGGKVIRRK</sequence>
<accession>A0ACC1R4C3</accession>
<dbReference type="Proteomes" id="UP001148737">
    <property type="component" value="Unassembled WGS sequence"/>
</dbReference>
<name>A0ACC1R4C3_9HYPO</name>
<evidence type="ECO:0000313" key="1">
    <source>
        <dbReference type="EMBL" id="KAJ3498216.1"/>
    </source>
</evidence>
<keyword evidence="2" id="KW-1185">Reference proteome</keyword>
<dbReference type="EMBL" id="JANAKD010000063">
    <property type="protein sequence ID" value="KAJ3498216.1"/>
    <property type="molecule type" value="Genomic_DNA"/>
</dbReference>
<evidence type="ECO:0000313" key="2">
    <source>
        <dbReference type="Proteomes" id="UP001148737"/>
    </source>
</evidence>